<feature type="transmembrane region" description="Helical" evidence="7">
    <location>
        <begin position="149"/>
        <end position="168"/>
    </location>
</feature>
<feature type="transmembrane region" description="Helical" evidence="7">
    <location>
        <begin position="231"/>
        <end position="254"/>
    </location>
</feature>
<gene>
    <name evidence="8" type="primary">nrfD</name>
    <name evidence="8" type="ORF">ACFL27_28135</name>
</gene>
<dbReference type="InterPro" id="IPR051817">
    <property type="entry name" value="FDH_cytochrome_b556_subunit"/>
</dbReference>
<feature type="transmembrane region" description="Helical" evidence="7">
    <location>
        <begin position="189"/>
        <end position="219"/>
    </location>
</feature>
<evidence type="ECO:0000256" key="6">
    <source>
        <dbReference type="ARBA" id="ARBA00023136"/>
    </source>
</evidence>
<organism evidence="8 9">
    <name type="scientific">candidate division CSSED10-310 bacterium</name>
    <dbReference type="NCBI Taxonomy" id="2855610"/>
    <lineage>
        <taxon>Bacteria</taxon>
        <taxon>Bacteria division CSSED10-310</taxon>
    </lineage>
</organism>
<feature type="transmembrane region" description="Helical" evidence="7">
    <location>
        <begin position="110"/>
        <end position="129"/>
    </location>
</feature>
<evidence type="ECO:0000256" key="7">
    <source>
        <dbReference type="SAM" id="Phobius"/>
    </source>
</evidence>
<feature type="transmembrane region" description="Helical" evidence="7">
    <location>
        <begin position="274"/>
        <end position="292"/>
    </location>
</feature>
<feature type="transmembrane region" description="Helical" evidence="7">
    <location>
        <begin position="77"/>
        <end position="103"/>
    </location>
</feature>
<evidence type="ECO:0000256" key="5">
    <source>
        <dbReference type="ARBA" id="ARBA00022989"/>
    </source>
</evidence>
<dbReference type="EMBL" id="JBHPBY010000705">
    <property type="protein sequence ID" value="MFC1854070.1"/>
    <property type="molecule type" value="Genomic_DNA"/>
</dbReference>
<proteinExistence type="inferred from homology"/>
<reference evidence="8 9" key="1">
    <citation type="submission" date="2024-09" db="EMBL/GenBank/DDBJ databases">
        <title>Laminarin stimulates single cell rates of sulfate reduction while oxygen inhibits transcriptomic activity in coastal marine sediment.</title>
        <authorList>
            <person name="Lindsay M."/>
            <person name="Orcutt B."/>
            <person name="Emerson D."/>
            <person name="Stepanauskas R."/>
            <person name="D'Angelo T."/>
        </authorList>
    </citation>
    <scope>NUCLEOTIDE SEQUENCE [LARGE SCALE GENOMIC DNA]</scope>
    <source>
        <strain evidence="8">SAG AM-311-K15</strain>
    </source>
</reference>
<dbReference type="Pfam" id="PF03916">
    <property type="entry name" value="NrfD"/>
    <property type="match status" value="1"/>
</dbReference>
<evidence type="ECO:0000256" key="3">
    <source>
        <dbReference type="ARBA" id="ARBA00022475"/>
    </source>
</evidence>
<name>A0ABV6Z6L4_UNCC1</name>
<keyword evidence="5 7" id="KW-1133">Transmembrane helix</keyword>
<comment type="subcellular location">
    <subcellularLocation>
        <location evidence="1">Cell membrane</location>
        <topology evidence="1">Multi-pass membrane protein</topology>
    </subcellularLocation>
</comment>
<sequence length="414" mass="46672">MMADVSVKQTESKVVVQEGRKFISFILQELKPKGKILTPFNIISGFIIFLGLIIIIIRFAKGLGSVTNLSQEFPWGLWIGFDVITGVAFAGGAYVLTFAVYILKAEKYHLIIRATVLNGFLAYVFYAGALLLDIGRPWNGFNVIIGNDFGTNSVLFVVAWHFMLYTLMEFIEFSPAVAEWLGAPRLRKILSSLGLGAVIFGFTLSTLHQAGLGALYLLAKSKIHPLWYNEFIPVLFFVSSIFAGLSIVIIEGTISHRVFKDQISPEHHAQYDEIVIGLGKGAAVAMFAYLFLQAIPFISGRRYEYIDSPMGYWYLLEIIGFVCVPLALFVEGVRNKKISFIRFAAIMTAIGIIINRLNVSIIAYKWDVPNHYYPSWMEIEVTLAIVFAEIWAFRWVCNRMPVFRDPPDWAKDND</sequence>
<evidence type="ECO:0000313" key="9">
    <source>
        <dbReference type="Proteomes" id="UP001594351"/>
    </source>
</evidence>
<accession>A0ABV6Z6L4</accession>
<dbReference type="PANTHER" id="PTHR30074">
    <property type="entry name" value="FORMATE DEHYDROGENASE, NITRATE-INDUCIBLE, CYTOCHROME B556 FDN SUBUNIT"/>
    <property type="match status" value="1"/>
</dbReference>
<feature type="transmembrane region" description="Helical" evidence="7">
    <location>
        <begin position="36"/>
        <end position="57"/>
    </location>
</feature>
<feature type="transmembrane region" description="Helical" evidence="7">
    <location>
        <begin position="312"/>
        <end position="331"/>
    </location>
</feature>
<protein>
    <submittedName>
        <fullName evidence="8">NrfD/PsrC family molybdoenzyme membrane anchor subunit</fullName>
    </submittedName>
</protein>
<feature type="transmembrane region" description="Helical" evidence="7">
    <location>
        <begin position="376"/>
        <end position="397"/>
    </location>
</feature>
<dbReference type="PANTHER" id="PTHR30074:SF4">
    <property type="entry name" value="NI_FE-HYDROGENASE 2 B-TYPE CYTOCHROME SUBUNIT-RELATED"/>
    <property type="match status" value="1"/>
</dbReference>
<evidence type="ECO:0000256" key="1">
    <source>
        <dbReference type="ARBA" id="ARBA00004651"/>
    </source>
</evidence>
<comment type="similarity">
    <text evidence="2">Belongs to the NrfD family.</text>
</comment>
<evidence type="ECO:0000256" key="4">
    <source>
        <dbReference type="ARBA" id="ARBA00022692"/>
    </source>
</evidence>
<keyword evidence="9" id="KW-1185">Reference proteome</keyword>
<dbReference type="InterPro" id="IPR005614">
    <property type="entry name" value="NrfD-like"/>
</dbReference>
<evidence type="ECO:0000313" key="8">
    <source>
        <dbReference type="EMBL" id="MFC1854070.1"/>
    </source>
</evidence>
<evidence type="ECO:0000256" key="2">
    <source>
        <dbReference type="ARBA" id="ARBA00008929"/>
    </source>
</evidence>
<comment type="caution">
    <text evidence="8">The sequence shown here is derived from an EMBL/GenBank/DDBJ whole genome shotgun (WGS) entry which is preliminary data.</text>
</comment>
<dbReference type="Gene3D" id="1.20.1630.10">
    <property type="entry name" value="Formate dehydrogenase/DMSO reductase domain"/>
    <property type="match status" value="1"/>
</dbReference>
<keyword evidence="4 7" id="KW-0812">Transmembrane</keyword>
<dbReference type="Proteomes" id="UP001594351">
    <property type="component" value="Unassembled WGS sequence"/>
</dbReference>
<feature type="transmembrane region" description="Helical" evidence="7">
    <location>
        <begin position="343"/>
        <end position="364"/>
    </location>
</feature>
<keyword evidence="3" id="KW-1003">Cell membrane</keyword>
<keyword evidence="6 7" id="KW-0472">Membrane</keyword>